<accession>A0A133NP83</accession>
<dbReference type="AlphaFoldDB" id="A0A133NP83"/>
<dbReference type="RefSeq" id="WP_060787045.1">
    <property type="nucleotide sequence ID" value="NZ_JBLLPD010000007.1"/>
</dbReference>
<keyword evidence="1" id="KW-0812">Transmembrane</keyword>
<proteinExistence type="predicted"/>
<keyword evidence="1" id="KW-1133">Transmembrane helix</keyword>
<gene>
    <name evidence="2" type="ORF">HMPREF3216_00883</name>
</gene>
<organism evidence="2 3">
    <name type="scientific">Gardnerella vaginalis</name>
    <dbReference type="NCBI Taxonomy" id="2702"/>
    <lineage>
        <taxon>Bacteria</taxon>
        <taxon>Bacillati</taxon>
        <taxon>Actinomycetota</taxon>
        <taxon>Actinomycetes</taxon>
        <taxon>Bifidobacteriales</taxon>
        <taxon>Bifidobacteriaceae</taxon>
        <taxon>Gardnerella</taxon>
    </lineage>
</organism>
<dbReference type="NCBIfam" id="TIGR03816">
    <property type="entry name" value="tadE_like_DECH"/>
    <property type="match status" value="1"/>
</dbReference>
<dbReference type="InterPro" id="IPR021202">
    <property type="entry name" value="Rv3654c-like"/>
</dbReference>
<evidence type="ECO:0000313" key="2">
    <source>
        <dbReference type="EMBL" id="KXA18094.1"/>
    </source>
</evidence>
<dbReference type="PATRIC" id="fig|2702.99.peg.861"/>
<evidence type="ECO:0000256" key="1">
    <source>
        <dbReference type="SAM" id="Phobius"/>
    </source>
</evidence>
<protein>
    <submittedName>
        <fullName evidence="2">TadE-like protein</fullName>
    </submittedName>
</protein>
<dbReference type="EMBL" id="LRQA01000040">
    <property type="protein sequence ID" value="KXA18094.1"/>
    <property type="molecule type" value="Genomic_DNA"/>
</dbReference>
<sequence>MRSKRTKRLITQCFCFKHLNGADCGSGTMLGIGLVTAICSMLVLCAVIGSILVSKHRAYALANAAAISGAVAIQNMQGDACKIAQNTARANNAKIESCVEKDNDISLKLSVPLHLPMANSISVSAKAGLVDCSK</sequence>
<dbReference type="OrthoDB" id="3243208at2"/>
<name>A0A133NP83_GARVA</name>
<feature type="transmembrane region" description="Helical" evidence="1">
    <location>
        <begin position="31"/>
        <end position="53"/>
    </location>
</feature>
<comment type="caution">
    <text evidence="2">The sequence shown here is derived from an EMBL/GenBank/DDBJ whole genome shotgun (WGS) entry which is preliminary data.</text>
</comment>
<evidence type="ECO:0000313" key="3">
    <source>
        <dbReference type="Proteomes" id="UP000070558"/>
    </source>
</evidence>
<dbReference type="Proteomes" id="UP000070558">
    <property type="component" value="Unassembled WGS sequence"/>
</dbReference>
<reference evidence="2 3" key="1">
    <citation type="submission" date="2016-01" db="EMBL/GenBank/DDBJ databases">
        <authorList>
            <person name="Oliw E.H."/>
        </authorList>
    </citation>
    <scope>NUCLEOTIDE SEQUENCE [LARGE SCALE GENOMIC DNA]</scope>
    <source>
        <strain evidence="2 3">GED7760B</strain>
    </source>
</reference>
<keyword evidence="1" id="KW-0472">Membrane</keyword>